<keyword evidence="2" id="KW-0548">Nucleotidyltransferase</keyword>
<dbReference type="InterPro" id="IPR002054">
    <property type="entry name" value="DNA-dir_DNA_pol_X"/>
</dbReference>
<dbReference type="Pfam" id="PF14791">
    <property type="entry name" value="DNA_pol_B_thumb"/>
    <property type="match status" value="1"/>
</dbReference>
<organism evidence="5 6">
    <name type="scientific">Heliocybe sulcata</name>
    <dbReference type="NCBI Taxonomy" id="5364"/>
    <lineage>
        <taxon>Eukaryota</taxon>
        <taxon>Fungi</taxon>
        <taxon>Dikarya</taxon>
        <taxon>Basidiomycota</taxon>
        <taxon>Agaricomycotina</taxon>
        <taxon>Agaricomycetes</taxon>
        <taxon>Gloeophyllales</taxon>
        <taxon>Gloeophyllaceae</taxon>
        <taxon>Heliocybe</taxon>
    </lineage>
</organism>
<dbReference type="PANTHER" id="PTHR11276:SF42">
    <property type="entry name" value="DNA POLYMERASE BETA"/>
    <property type="match status" value="1"/>
</dbReference>
<dbReference type="AlphaFoldDB" id="A0A5C3N5L9"/>
<protein>
    <recommendedName>
        <fullName evidence="4">DNA-directed DNA polymerase X domain-containing protein</fullName>
    </recommendedName>
</protein>
<evidence type="ECO:0000256" key="2">
    <source>
        <dbReference type="ARBA" id="ARBA00022695"/>
    </source>
</evidence>
<evidence type="ECO:0000256" key="1">
    <source>
        <dbReference type="ARBA" id="ARBA00022679"/>
    </source>
</evidence>
<dbReference type="InterPro" id="IPR022312">
    <property type="entry name" value="DNA_pol_X"/>
</dbReference>
<dbReference type="Gene3D" id="3.30.460.10">
    <property type="entry name" value="Beta Polymerase, domain 2"/>
    <property type="match status" value="1"/>
</dbReference>
<dbReference type="InterPro" id="IPR037160">
    <property type="entry name" value="DNA_Pol_thumb_sf"/>
</dbReference>
<dbReference type="GO" id="GO:0006303">
    <property type="term" value="P:double-strand break repair via nonhomologous end joining"/>
    <property type="evidence" value="ECO:0007669"/>
    <property type="project" value="TreeGrafter"/>
</dbReference>
<accession>A0A5C3N5L9</accession>
<feature type="region of interest" description="Disordered" evidence="3">
    <location>
        <begin position="481"/>
        <end position="509"/>
    </location>
</feature>
<dbReference type="Gene3D" id="1.10.150.110">
    <property type="entry name" value="DNA polymerase beta, N-terminal domain-like"/>
    <property type="match status" value="1"/>
</dbReference>
<dbReference type="SUPFAM" id="SSF47802">
    <property type="entry name" value="DNA polymerase beta, N-terminal domain-like"/>
    <property type="match status" value="1"/>
</dbReference>
<dbReference type="SMART" id="SM00483">
    <property type="entry name" value="POLXc"/>
    <property type="match status" value="1"/>
</dbReference>
<evidence type="ECO:0000313" key="6">
    <source>
        <dbReference type="Proteomes" id="UP000305948"/>
    </source>
</evidence>
<feature type="region of interest" description="Disordered" evidence="3">
    <location>
        <begin position="140"/>
        <end position="162"/>
    </location>
</feature>
<dbReference type="SUPFAM" id="SSF81301">
    <property type="entry name" value="Nucleotidyltransferase"/>
    <property type="match status" value="1"/>
</dbReference>
<feature type="region of interest" description="Disordered" evidence="3">
    <location>
        <begin position="424"/>
        <end position="443"/>
    </location>
</feature>
<evidence type="ECO:0000259" key="4">
    <source>
        <dbReference type="SMART" id="SM00483"/>
    </source>
</evidence>
<evidence type="ECO:0000313" key="5">
    <source>
        <dbReference type="EMBL" id="TFK52335.1"/>
    </source>
</evidence>
<dbReference type="SUPFAM" id="SSF81585">
    <property type="entry name" value="PsbU/PolX domain-like"/>
    <property type="match status" value="1"/>
</dbReference>
<sequence>MLRSRLNFPSLTRSSTLFHATRASSSSTTANARPSATNEDIIELLRKNVADEGALPEPHPYKQLAFIKAIKAIEDLDYPVASLKSADARRTIIKAKIIDGVGDGIAQRIATYLHDGEESSLGSDASNSNVSSPLQITSVRDPSLSSSFDGLSSEDDAKRAEEEARQRVIASLQVVPGIGRKMATDLVNEGCRNLDDLQDPYYRDLLPPTVKIGVDYFRHISQYVTIEQADLVSALIRDILESKFEIHPAGAYRRSLPTSPTLPLLFLHPYYNPPLALPAETPFAPKYKGRRPGRVGSPFIKTKSSDTRMHASLMWRRILTPLAREGVVVGAMSQSIERAVVVVRLPGEGEGREERVRGVSEREGVFRKAELHLAPFKSRIPALVALTGDGEFIKDLQIRARSQLMHLSEYGLWRWVWSFSPSSSSNSTATTTSQPSEEIDSDSITDELDEGVWEWVDVKREDELLEKLGMAWVEPSKRNFEFIMGPGRGSKGKRSGKRSGEGRRSRKVD</sequence>
<feature type="compositionally biased region" description="Low complexity" evidence="3">
    <location>
        <begin position="424"/>
        <end position="436"/>
    </location>
</feature>
<dbReference type="InterPro" id="IPR027421">
    <property type="entry name" value="DNA_pol_lamdba_lyase_dom_sf"/>
</dbReference>
<feature type="compositionally biased region" description="Basic and acidic residues" evidence="3">
    <location>
        <begin position="498"/>
        <end position="509"/>
    </location>
</feature>
<name>A0A5C3N5L9_9AGAM</name>
<dbReference type="GO" id="GO:0003677">
    <property type="term" value="F:DNA binding"/>
    <property type="evidence" value="ECO:0007669"/>
    <property type="project" value="InterPro"/>
</dbReference>
<keyword evidence="6" id="KW-1185">Reference proteome</keyword>
<reference evidence="5 6" key="1">
    <citation type="journal article" date="2019" name="Nat. Ecol. Evol.">
        <title>Megaphylogeny resolves global patterns of mushroom evolution.</title>
        <authorList>
            <person name="Varga T."/>
            <person name="Krizsan K."/>
            <person name="Foldi C."/>
            <person name="Dima B."/>
            <person name="Sanchez-Garcia M."/>
            <person name="Sanchez-Ramirez S."/>
            <person name="Szollosi G.J."/>
            <person name="Szarkandi J.G."/>
            <person name="Papp V."/>
            <person name="Albert L."/>
            <person name="Andreopoulos W."/>
            <person name="Angelini C."/>
            <person name="Antonin V."/>
            <person name="Barry K.W."/>
            <person name="Bougher N.L."/>
            <person name="Buchanan P."/>
            <person name="Buyck B."/>
            <person name="Bense V."/>
            <person name="Catcheside P."/>
            <person name="Chovatia M."/>
            <person name="Cooper J."/>
            <person name="Damon W."/>
            <person name="Desjardin D."/>
            <person name="Finy P."/>
            <person name="Geml J."/>
            <person name="Haridas S."/>
            <person name="Hughes K."/>
            <person name="Justo A."/>
            <person name="Karasinski D."/>
            <person name="Kautmanova I."/>
            <person name="Kiss B."/>
            <person name="Kocsube S."/>
            <person name="Kotiranta H."/>
            <person name="LaButti K.M."/>
            <person name="Lechner B.E."/>
            <person name="Liimatainen K."/>
            <person name="Lipzen A."/>
            <person name="Lukacs Z."/>
            <person name="Mihaltcheva S."/>
            <person name="Morgado L.N."/>
            <person name="Niskanen T."/>
            <person name="Noordeloos M.E."/>
            <person name="Ohm R.A."/>
            <person name="Ortiz-Santana B."/>
            <person name="Ovrebo C."/>
            <person name="Racz N."/>
            <person name="Riley R."/>
            <person name="Savchenko A."/>
            <person name="Shiryaev A."/>
            <person name="Soop K."/>
            <person name="Spirin V."/>
            <person name="Szebenyi C."/>
            <person name="Tomsovsky M."/>
            <person name="Tulloss R.E."/>
            <person name="Uehling J."/>
            <person name="Grigoriev I.V."/>
            <person name="Vagvolgyi C."/>
            <person name="Papp T."/>
            <person name="Martin F.M."/>
            <person name="Miettinen O."/>
            <person name="Hibbett D.S."/>
            <person name="Nagy L.G."/>
        </authorList>
    </citation>
    <scope>NUCLEOTIDE SEQUENCE [LARGE SCALE GENOMIC DNA]</scope>
    <source>
        <strain evidence="5 6">OMC1185</strain>
    </source>
</reference>
<dbReference type="GO" id="GO:0003887">
    <property type="term" value="F:DNA-directed DNA polymerase activity"/>
    <property type="evidence" value="ECO:0007669"/>
    <property type="project" value="InterPro"/>
</dbReference>
<dbReference type="OrthoDB" id="205514at2759"/>
<dbReference type="EMBL" id="ML213509">
    <property type="protein sequence ID" value="TFK52335.1"/>
    <property type="molecule type" value="Genomic_DNA"/>
</dbReference>
<dbReference type="STRING" id="5364.A0A5C3N5L9"/>
<feature type="compositionally biased region" description="Low complexity" evidence="3">
    <location>
        <begin position="141"/>
        <end position="151"/>
    </location>
</feature>
<dbReference type="InterPro" id="IPR018944">
    <property type="entry name" value="DNA_pol_lambd_fingers_domain"/>
</dbReference>
<dbReference type="InterPro" id="IPR043519">
    <property type="entry name" value="NT_sf"/>
</dbReference>
<feature type="domain" description="DNA-directed DNA polymerase X" evidence="4">
    <location>
        <begin position="36"/>
        <end position="479"/>
    </location>
</feature>
<keyword evidence="1" id="KW-0808">Transferase</keyword>
<gene>
    <name evidence="5" type="ORF">OE88DRAFT_1644046</name>
</gene>
<dbReference type="Gene3D" id="1.10.150.20">
    <property type="entry name" value="5' to 3' exonuclease, C-terminal subdomain"/>
    <property type="match status" value="1"/>
</dbReference>
<dbReference type="Pfam" id="PF10391">
    <property type="entry name" value="DNA_pol_lambd_f"/>
    <property type="match status" value="1"/>
</dbReference>
<dbReference type="PANTHER" id="PTHR11276">
    <property type="entry name" value="DNA POLYMERASE TYPE-X FAMILY MEMBER"/>
    <property type="match status" value="1"/>
</dbReference>
<dbReference type="InterPro" id="IPR010996">
    <property type="entry name" value="HHH_MUS81"/>
</dbReference>
<evidence type="ECO:0000256" key="3">
    <source>
        <dbReference type="SAM" id="MobiDB-lite"/>
    </source>
</evidence>
<dbReference type="Proteomes" id="UP000305948">
    <property type="component" value="Unassembled WGS sequence"/>
</dbReference>
<proteinExistence type="predicted"/>
<dbReference type="GO" id="GO:0005634">
    <property type="term" value="C:nucleus"/>
    <property type="evidence" value="ECO:0007669"/>
    <property type="project" value="TreeGrafter"/>
</dbReference>
<dbReference type="Pfam" id="PF14716">
    <property type="entry name" value="HHH_8"/>
    <property type="match status" value="1"/>
</dbReference>
<dbReference type="GO" id="GO:0006284">
    <property type="term" value="P:base-excision repair"/>
    <property type="evidence" value="ECO:0007669"/>
    <property type="project" value="TreeGrafter"/>
</dbReference>
<dbReference type="InterPro" id="IPR029398">
    <property type="entry name" value="PolB_thumb"/>
</dbReference>
<dbReference type="Gene3D" id="3.30.210.10">
    <property type="entry name" value="DNA polymerase, thumb domain"/>
    <property type="match status" value="1"/>
</dbReference>